<dbReference type="AlphaFoldDB" id="A0A9N9D600"/>
<dbReference type="PANTHER" id="PTHR14083">
    <property type="entry name" value="YIP1 INTERACTING FACTOR HOMOLOG YIF1 PROTEIN"/>
    <property type="match status" value="1"/>
</dbReference>
<comment type="subcellular location">
    <subcellularLocation>
        <location evidence="1">Endoplasmic reticulum membrane</location>
        <topology evidence="1">Multi-pass membrane protein</topology>
    </subcellularLocation>
    <subcellularLocation>
        <location evidence="2">Golgi apparatus membrane</location>
        <topology evidence="2">Multi-pass membrane protein</topology>
    </subcellularLocation>
</comment>
<evidence type="ECO:0000256" key="1">
    <source>
        <dbReference type="ARBA" id="ARBA00004477"/>
    </source>
</evidence>
<dbReference type="PANTHER" id="PTHR14083:SF0">
    <property type="entry name" value="YIP1D-INTERACTING FACTOR 1, ISOFORM C"/>
    <property type="match status" value="1"/>
</dbReference>
<dbReference type="InterPro" id="IPR005578">
    <property type="entry name" value="Yif1_fam"/>
</dbReference>
<feature type="compositionally biased region" description="Pro residues" evidence="11">
    <location>
        <begin position="15"/>
        <end position="47"/>
    </location>
</feature>
<evidence type="ECO:0000256" key="5">
    <source>
        <dbReference type="ARBA" id="ARBA00022692"/>
    </source>
</evidence>
<reference evidence="13" key="1">
    <citation type="submission" date="2021-06" db="EMBL/GenBank/DDBJ databases">
        <authorList>
            <person name="Kallberg Y."/>
            <person name="Tangrot J."/>
            <person name="Rosling A."/>
        </authorList>
    </citation>
    <scope>NUCLEOTIDE SEQUENCE</scope>
    <source>
        <strain evidence="13">BR232B</strain>
    </source>
</reference>
<evidence type="ECO:0000313" key="13">
    <source>
        <dbReference type="EMBL" id="CAG8627598.1"/>
    </source>
</evidence>
<keyword evidence="4" id="KW-0813">Transport</keyword>
<evidence type="ECO:0000256" key="2">
    <source>
        <dbReference type="ARBA" id="ARBA00004653"/>
    </source>
</evidence>
<evidence type="ECO:0000256" key="7">
    <source>
        <dbReference type="ARBA" id="ARBA00022927"/>
    </source>
</evidence>
<keyword evidence="9" id="KW-0333">Golgi apparatus</keyword>
<feature type="transmembrane region" description="Helical" evidence="12">
    <location>
        <begin position="235"/>
        <end position="260"/>
    </location>
</feature>
<evidence type="ECO:0000256" key="4">
    <source>
        <dbReference type="ARBA" id="ARBA00022448"/>
    </source>
</evidence>
<organism evidence="13 14">
    <name type="scientific">Paraglomus brasilianum</name>
    <dbReference type="NCBI Taxonomy" id="144538"/>
    <lineage>
        <taxon>Eukaryota</taxon>
        <taxon>Fungi</taxon>
        <taxon>Fungi incertae sedis</taxon>
        <taxon>Mucoromycota</taxon>
        <taxon>Glomeromycotina</taxon>
        <taxon>Glomeromycetes</taxon>
        <taxon>Paraglomerales</taxon>
        <taxon>Paraglomeraceae</taxon>
        <taxon>Paraglomus</taxon>
    </lineage>
</organism>
<keyword evidence="10 12" id="KW-0472">Membrane</keyword>
<dbReference type="OrthoDB" id="337750at2759"/>
<keyword evidence="7" id="KW-0653">Protein transport</keyword>
<dbReference type="GO" id="GO:0000139">
    <property type="term" value="C:Golgi membrane"/>
    <property type="evidence" value="ECO:0007669"/>
    <property type="project" value="UniProtKB-SubCell"/>
</dbReference>
<feature type="compositionally biased region" description="Polar residues" evidence="11">
    <location>
        <begin position="49"/>
        <end position="64"/>
    </location>
</feature>
<dbReference type="GO" id="GO:0030134">
    <property type="term" value="C:COPII-coated ER to Golgi transport vesicle"/>
    <property type="evidence" value="ECO:0007669"/>
    <property type="project" value="TreeGrafter"/>
</dbReference>
<gene>
    <name evidence="13" type="ORF">PBRASI_LOCUS9068</name>
</gene>
<evidence type="ECO:0000313" key="14">
    <source>
        <dbReference type="Proteomes" id="UP000789739"/>
    </source>
</evidence>
<dbReference type="GO" id="GO:0005789">
    <property type="term" value="C:endoplasmic reticulum membrane"/>
    <property type="evidence" value="ECO:0007669"/>
    <property type="project" value="UniProtKB-SubCell"/>
</dbReference>
<feature type="transmembrane region" description="Helical" evidence="12">
    <location>
        <begin position="160"/>
        <end position="179"/>
    </location>
</feature>
<dbReference type="Pfam" id="PF03878">
    <property type="entry name" value="YIF1"/>
    <property type="match status" value="1"/>
</dbReference>
<evidence type="ECO:0000256" key="3">
    <source>
        <dbReference type="ARBA" id="ARBA00009727"/>
    </source>
</evidence>
<evidence type="ECO:0000256" key="8">
    <source>
        <dbReference type="ARBA" id="ARBA00022989"/>
    </source>
</evidence>
<keyword evidence="5 12" id="KW-0812">Transmembrane</keyword>
<keyword evidence="14" id="KW-1185">Reference proteome</keyword>
<evidence type="ECO:0000256" key="11">
    <source>
        <dbReference type="SAM" id="MobiDB-lite"/>
    </source>
</evidence>
<evidence type="ECO:0000256" key="9">
    <source>
        <dbReference type="ARBA" id="ARBA00023034"/>
    </source>
</evidence>
<comment type="similarity">
    <text evidence="3">Belongs to the YIF1 family.</text>
</comment>
<dbReference type="GO" id="GO:0015031">
    <property type="term" value="P:protein transport"/>
    <property type="evidence" value="ECO:0007669"/>
    <property type="project" value="UniProtKB-KW"/>
</dbReference>
<keyword evidence="6" id="KW-0256">Endoplasmic reticulum</keyword>
<feature type="region of interest" description="Disordered" evidence="11">
    <location>
        <begin position="1"/>
        <end position="64"/>
    </location>
</feature>
<feature type="transmembrane region" description="Helical" evidence="12">
    <location>
        <begin position="191"/>
        <end position="215"/>
    </location>
</feature>
<proteinExistence type="inferred from homology"/>
<comment type="caution">
    <text evidence="13">The sequence shown here is derived from an EMBL/GenBank/DDBJ whole genome shotgun (WGS) entry which is preliminary data.</text>
</comment>
<protein>
    <submittedName>
        <fullName evidence="13">2288_t:CDS:1</fullName>
    </submittedName>
</protein>
<dbReference type="Proteomes" id="UP000789739">
    <property type="component" value="Unassembled WGS sequence"/>
</dbReference>
<dbReference type="GO" id="GO:0005793">
    <property type="term" value="C:endoplasmic reticulum-Golgi intermediate compartment"/>
    <property type="evidence" value="ECO:0007669"/>
    <property type="project" value="TreeGrafter"/>
</dbReference>
<keyword evidence="8 12" id="KW-1133">Transmembrane helix</keyword>
<dbReference type="EMBL" id="CAJVPI010001817">
    <property type="protein sequence ID" value="CAG8627598.1"/>
    <property type="molecule type" value="Genomic_DNA"/>
</dbReference>
<accession>A0A9N9D600</accession>
<evidence type="ECO:0000256" key="6">
    <source>
        <dbReference type="ARBA" id="ARBA00022824"/>
    </source>
</evidence>
<dbReference type="GO" id="GO:0006888">
    <property type="term" value="P:endoplasmic reticulum to Golgi vesicle-mediated transport"/>
    <property type="evidence" value="ECO:0007669"/>
    <property type="project" value="InterPro"/>
</dbReference>
<feature type="non-terminal residue" evidence="13">
    <location>
        <position position="1"/>
    </location>
</feature>
<evidence type="ECO:0000256" key="10">
    <source>
        <dbReference type="ARBA" id="ARBA00023136"/>
    </source>
</evidence>
<evidence type="ECO:0000256" key="12">
    <source>
        <dbReference type="SAM" id="Phobius"/>
    </source>
</evidence>
<name>A0A9N9D600_9GLOM</name>
<sequence>MYQPQKFYPQQTAHSPPPLQHPIPTHPPIQMPDPPSGPPGSPPPPIPTGYSTMLGQPMSTQGNYQGWHLEGETAQIGLQFGKNAVIAGSEYVEKNINRYVNFPALKHYFNVNNSYVANKILLILFPWRHKPWTRLVRRSEQNGQMEGYEPPREDTNSPDLYIPTMALVTYVLLTGIVAGTERKFHPEVLGMNATAAFLIVISELAFIKTGCYLLSITSESQFLDIMAYSGYKFIGSIATLLVSLVAPFWVVLVTFFYAAFANGFFLLRSLRYIVIPDTTTTVSVPQHVPGASISRQQSPSIKPREIVSTNFLIFDEVVKPSNSEWRLSSGELVKNVLLQKTSMVAKHRYPREKPYYKEKALDITLNTNNPVVKQWLSTLDLSNVPNLGPSNGGNVNYNPTLRGPPTVIAPNQGSWTCQKFVAPDDIADCPDKFTWGLNLLPHYWRHWQPTRSMQHSLSLVLAWCVLKNIIGQ</sequence>